<name>A0ACC5RB25_9HYPH</name>
<accession>A0ACC5RB25</accession>
<sequence length="256" mass="28256">MKKHTTLLAGAIMILAGMATAHAEDTIRFATEGAYPPFNERAADGSLKGFEIDLGMALCDKIKRACEFQAQDWDGMIPGLLANKYDGIFASMAITGERKKKIDFTNKYYQTGGVFVARKGAKLDTADKALGGKVIGTIPGVTQCYLEKAYPQATVRVYETADSLYLDLESGRVDAILSDAIGVDFGLLKTERGKDMEFVSEIYTDRECFGEGVGIGMRKEDSELRDQFNKAIAELRADGTYDTIMKKYFQYDIYGK</sequence>
<evidence type="ECO:0000313" key="1">
    <source>
        <dbReference type="EMBL" id="MBK1869820.1"/>
    </source>
</evidence>
<evidence type="ECO:0000313" key="2">
    <source>
        <dbReference type="Proteomes" id="UP000616151"/>
    </source>
</evidence>
<dbReference type="Proteomes" id="UP000616151">
    <property type="component" value="Unassembled WGS sequence"/>
</dbReference>
<reference evidence="1" key="1">
    <citation type="submission" date="2021-01" db="EMBL/GenBank/DDBJ databases">
        <authorList>
            <person name="Sun Q."/>
        </authorList>
    </citation>
    <scope>NUCLEOTIDE SEQUENCE</scope>
    <source>
        <strain evidence="1">YIM B02566</strain>
    </source>
</reference>
<gene>
    <name evidence="1" type="ORF">JHL16_25885</name>
</gene>
<keyword evidence="2" id="KW-1185">Reference proteome</keyword>
<proteinExistence type="predicted"/>
<dbReference type="EMBL" id="JAENHL010000008">
    <property type="protein sequence ID" value="MBK1869820.1"/>
    <property type="molecule type" value="Genomic_DNA"/>
</dbReference>
<comment type="caution">
    <text evidence="1">The sequence shown here is derived from an EMBL/GenBank/DDBJ whole genome shotgun (WGS) entry which is preliminary data.</text>
</comment>
<protein>
    <submittedName>
        <fullName evidence="1">Transporter substrate-binding domain-containing protein</fullName>
    </submittedName>
</protein>
<organism evidence="1 2">
    <name type="scientific">Taklimakanibacter albus</name>
    <dbReference type="NCBI Taxonomy" id="2800327"/>
    <lineage>
        <taxon>Bacteria</taxon>
        <taxon>Pseudomonadati</taxon>
        <taxon>Pseudomonadota</taxon>
        <taxon>Alphaproteobacteria</taxon>
        <taxon>Hyphomicrobiales</taxon>
        <taxon>Aestuariivirgaceae</taxon>
        <taxon>Taklimakanibacter</taxon>
    </lineage>
</organism>